<keyword evidence="2" id="KW-1185">Reference proteome</keyword>
<proteinExistence type="predicted"/>
<sequence length="151" mass="17881">MSKLKNLINRITEFGINPNVESENKTDEIQKLLVGIYSEYLNLSAEFDDSDFDEEPNFDYESIKKNVEANFPEFGWYHSVWESHKIISDADLVTEDSIDDLTDIIKDLLEVKWRFDNTNEKNAKWHFCDLMRIHSEQHLVNFLKYIKDLKG</sequence>
<dbReference type="InterPro" id="IPR038312">
    <property type="entry name" value="DUF5063_sf"/>
</dbReference>
<dbReference type="Gene3D" id="1.20.120.1550">
    <property type="entry name" value="Protein of unknown function DUF5063"/>
    <property type="match status" value="1"/>
</dbReference>
<protein>
    <submittedName>
        <fullName evidence="1">DUF5063 domain-containing protein</fullName>
    </submittedName>
</protein>
<dbReference type="EMBL" id="JAVRIA010000001">
    <property type="protein sequence ID" value="MDT0557229.1"/>
    <property type="molecule type" value="Genomic_DNA"/>
</dbReference>
<reference evidence="1 2" key="1">
    <citation type="submission" date="2023-09" db="EMBL/GenBank/DDBJ databases">
        <authorList>
            <person name="Rey-Velasco X."/>
        </authorList>
    </citation>
    <scope>NUCLEOTIDE SEQUENCE [LARGE SCALE GENOMIC DNA]</scope>
    <source>
        <strain evidence="1 2">W332</strain>
    </source>
</reference>
<accession>A0ABU2YGB5</accession>
<evidence type="ECO:0000313" key="1">
    <source>
        <dbReference type="EMBL" id="MDT0557229.1"/>
    </source>
</evidence>
<dbReference type="Proteomes" id="UP001259492">
    <property type="component" value="Unassembled WGS sequence"/>
</dbReference>
<dbReference type="RefSeq" id="WP_311426000.1">
    <property type="nucleotide sequence ID" value="NZ_JAVRIA010000001.1"/>
</dbReference>
<gene>
    <name evidence="1" type="ORF">RM697_01130</name>
</gene>
<evidence type="ECO:0000313" key="2">
    <source>
        <dbReference type="Proteomes" id="UP001259492"/>
    </source>
</evidence>
<name>A0ABU2YGB5_9FLAO</name>
<organism evidence="1 2">
    <name type="scientific">Microcosmobacter mediterraneus</name>
    <dbReference type="NCBI Taxonomy" id="3075607"/>
    <lineage>
        <taxon>Bacteria</taxon>
        <taxon>Pseudomonadati</taxon>
        <taxon>Bacteroidota</taxon>
        <taxon>Flavobacteriia</taxon>
        <taxon>Flavobacteriales</taxon>
        <taxon>Flavobacteriaceae</taxon>
        <taxon>Microcosmobacter</taxon>
    </lineage>
</organism>
<comment type="caution">
    <text evidence="1">The sequence shown here is derived from an EMBL/GenBank/DDBJ whole genome shotgun (WGS) entry which is preliminary data.</text>
</comment>